<dbReference type="InterPro" id="IPR006334">
    <property type="entry name" value="Glut_cys_ligase"/>
</dbReference>
<keyword evidence="12" id="KW-1185">Reference proteome</keyword>
<keyword evidence="3 8" id="KW-0436">Ligase</keyword>
<evidence type="ECO:0000256" key="1">
    <source>
        <dbReference type="ARBA" id="ARBA00005006"/>
    </source>
</evidence>
<sequence length="522" mass="58956">MTFSILDLTKAFSEKHLSAVAGVQRGIERETLRIRPDGKLSSQSHNKALGSALTHEYITTDYSESLLEFITSVSPSIDETLNQLKDIQKFTLENVEGDYFWPMSMPCAVVEQDEVNLAQYGSSNIGKMKTVYRQGLKNRYGSMMQVIAGIHFNFSFSPEFFDSLQEITGDTQGKQDFISERYFSLIRNYKRFGWLIPYLYGSSPALCPSFLQGKPQSLPFKKAPAGCLYLEYATSLRMSDLGYTNSSQSNLHICNNHIDNYVEGVQKAINLPSEEFAKIGVKVDGKYQQLNSNILQIENELYAPIRPKRVAKSGQKPSEALKEGGVEYIEVRAMDVNPFVSTGISKEQMYFLDVFITFCMLKNSPEVTVEQKQVFNNNTNKVILEGRDPSLTLNDCGIEKTIPQWGSEIFSEMKLIASLYDKAYGTSEYSNVVKAELAKINDPTLTPSARIIDELLTTGKGIVTWSMDYVNQYNQEAEAHNYQVFNEDLFVDLAKQSLAKQQEIEAGDTLSFDEFLADYFEK</sequence>
<dbReference type="Gene3D" id="3.30.590.20">
    <property type="match status" value="1"/>
</dbReference>
<dbReference type="Proteomes" id="UP001248581">
    <property type="component" value="Chromosome"/>
</dbReference>
<evidence type="ECO:0000259" key="10">
    <source>
        <dbReference type="Pfam" id="PF04262"/>
    </source>
</evidence>
<evidence type="ECO:0000256" key="9">
    <source>
        <dbReference type="RuleBase" id="RU004391"/>
    </source>
</evidence>
<comment type="pathway">
    <text evidence="1 8 9">Sulfur metabolism; glutathione biosynthesis; glutathione from L-cysteine and L-glutamate: step 1/2.</text>
</comment>
<name>A0ABY9TFM1_9GAMM</name>
<accession>A0ABY9TFM1</accession>
<evidence type="ECO:0000256" key="2">
    <source>
        <dbReference type="ARBA" id="ARBA00008772"/>
    </source>
</evidence>
<evidence type="ECO:0000313" key="12">
    <source>
        <dbReference type="Proteomes" id="UP001248581"/>
    </source>
</evidence>
<dbReference type="GO" id="GO:0004357">
    <property type="term" value="F:glutamate-cysteine ligase activity"/>
    <property type="evidence" value="ECO:0007669"/>
    <property type="project" value="UniProtKB-EC"/>
</dbReference>
<feature type="domain" description="Glutamate--cysteine ligase" evidence="10">
    <location>
        <begin position="13"/>
        <end position="382"/>
    </location>
</feature>
<gene>
    <name evidence="8 11" type="primary">gshA</name>
    <name evidence="11" type="ORF">RI845_13700</name>
</gene>
<evidence type="ECO:0000256" key="3">
    <source>
        <dbReference type="ARBA" id="ARBA00022598"/>
    </source>
</evidence>
<evidence type="ECO:0000256" key="8">
    <source>
        <dbReference type="HAMAP-Rule" id="MF_00578"/>
    </source>
</evidence>
<dbReference type="InterPro" id="IPR014746">
    <property type="entry name" value="Gln_synth/guanido_kin_cat_dom"/>
</dbReference>
<evidence type="ECO:0000256" key="7">
    <source>
        <dbReference type="ARBA" id="ARBA00048819"/>
    </source>
</evidence>
<evidence type="ECO:0000256" key="4">
    <source>
        <dbReference type="ARBA" id="ARBA00022684"/>
    </source>
</evidence>
<dbReference type="SUPFAM" id="SSF55931">
    <property type="entry name" value="Glutamine synthetase/guanido kinase"/>
    <property type="match status" value="1"/>
</dbReference>
<dbReference type="HAMAP" id="MF_00578">
    <property type="entry name" value="Glu_cys_ligase"/>
    <property type="match status" value="1"/>
</dbReference>
<protein>
    <recommendedName>
        <fullName evidence="8">Glutamate--cysteine ligase</fullName>
        <ecNumber evidence="8">6.3.2.2</ecNumber>
    </recommendedName>
    <alternativeName>
        <fullName evidence="8">Gamma-ECS</fullName>
        <shortName evidence="8">GCS</shortName>
    </alternativeName>
    <alternativeName>
        <fullName evidence="8">Gamma-glutamylcysteine synthetase</fullName>
    </alternativeName>
</protein>
<keyword evidence="6 8" id="KW-0067">ATP-binding</keyword>
<dbReference type="PANTHER" id="PTHR38761:SF1">
    <property type="entry name" value="GLUTAMATE--CYSTEINE LIGASE"/>
    <property type="match status" value="1"/>
</dbReference>
<keyword evidence="4 8" id="KW-0317">Glutathione biosynthesis</keyword>
<evidence type="ECO:0000256" key="6">
    <source>
        <dbReference type="ARBA" id="ARBA00022840"/>
    </source>
</evidence>
<dbReference type="EC" id="6.3.2.2" evidence="8"/>
<dbReference type="EMBL" id="CP134146">
    <property type="protein sequence ID" value="WNC67568.1"/>
    <property type="molecule type" value="Genomic_DNA"/>
</dbReference>
<evidence type="ECO:0000256" key="5">
    <source>
        <dbReference type="ARBA" id="ARBA00022741"/>
    </source>
</evidence>
<dbReference type="NCBIfam" id="TIGR01434">
    <property type="entry name" value="glu_cys_ligase"/>
    <property type="match status" value="1"/>
</dbReference>
<proteinExistence type="inferred from homology"/>
<comment type="similarity">
    <text evidence="2 8">Belongs to the glutamate--cysteine ligase type 1 family. Type 1 subfamily.</text>
</comment>
<dbReference type="InterPro" id="IPR007370">
    <property type="entry name" value="Glu_cys_ligase"/>
</dbReference>
<comment type="catalytic activity">
    <reaction evidence="7 8 9">
        <text>L-cysteine + L-glutamate + ATP = gamma-L-glutamyl-L-cysteine + ADP + phosphate + H(+)</text>
        <dbReference type="Rhea" id="RHEA:13285"/>
        <dbReference type="ChEBI" id="CHEBI:15378"/>
        <dbReference type="ChEBI" id="CHEBI:29985"/>
        <dbReference type="ChEBI" id="CHEBI:30616"/>
        <dbReference type="ChEBI" id="CHEBI:35235"/>
        <dbReference type="ChEBI" id="CHEBI:43474"/>
        <dbReference type="ChEBI" id="CHEBI:58173"/>
        <dbReference type="ChEBI" id="CHEBI:456216"/>
        <dbReference type="EC" id="6.3.2.2"/>
    </reaction>
</comment>
<dbReference type="Pfam" id="PF04262">
    <property type="entry name" value="Glu_cys_ligase"/>
    <property type="match status" value="1"/>
</dbReference>
<reference evidence="12" key="1">
    <citation type="submission" date="2023-09" db="EMBL/GenBank/DDBJ databases">
        <authorList>
            <person name="Li S."/>
            <person name="Li X."/>
            <person name="Zhang C."/>
            <person name="Zhao Z."/>
        </authorList>
    </citation>
    <scope>NUCLEOTIDE SEQUENCE [LARGE SCALE GENOMIC DNA]</scope>
    <source>
        <strain evidence="12">SQ345</strain>
    </source>
</reference>
<organism evidence="11 12">
    <name type="scientific">Thalassotalea nanhaiensis</name>
    <dbReference type="NCBI Taxonomy" id="3065648"/>
    <lineage>
        <taxon>Bacteria</taxon>
        <taxon>Pseudomonadati</taxon>
        <taxon>Pseudomonadota</taxon>
        <taxon>Gammaproteobacteria</taxon>
        <taxon>Alteromonadales</taxon>
        <taxon>Colwelliaceae</taxon>
        <taxon>Thalassotalea</taxon>
    </lineage>
</organism>
<keyword evidence="5 8" id="KW-0547">Nucleotide-binding</keyword>
<evidence type="ECO:0000313" key="11">
    <source>
        <dbReference type="EMBL" id="WNC67568.1"/>
    </source>
</evidence>
<dbReference type="PANTHER" id="PTHR38761">
    <property type="entry name" value="GLUTAMATE--CYSTEINE LIGASE"/>
    <property type="match status" value="1"/>
</dbReference>